<evidence type="ECO:0000256" key="5">
    <source>
        <dbReference type="ARBA" id="ARBA00022927"/>
    </source>
</evidence>
<comment type="subcellular location">
    <subcellularLocation>
        <location evidence="1">Endosome membrane</location>
    </subcellularLocation>
</comment>
<name>A0A0D8XS37_DICVI</name>
<dbReference type="OrthoDB" id="441172at2759"/>
<evidence type="ECO:0000256" key="4">
    <source>
        <dbReference type="ARBA" id="ARBA00022753"/>
    </source>
</evidence>
<dbReference type="PANTHER" id="PTHR22761:SF5">
    <property type="entry name" value="CHARGED MULTIVESICULAR BODY PROTEIN 6"/>
    <property type="match status" value="1"/>
</dbReference>
<dbReference type="Pfam" id="PF03357">
    <property type="entry name" value="Snf7"/>
    <property type="match status" value="1"/>
</dbReference>
<dbReference type="GO" id="GO:0015031">
    <property type="term" value="P:protein transport"/>
    <property type="evidence" value="ECO:0007669"/>
    <property type="project" value="UniProtKB-KW"/>
</dbReference>
<keyword evidence="4" id="KW-0967">Endosome</keyword>
<dbReference type="EMBL" id="KN716343">
    <property type="protein sequence ID" value="KJH46617.1"/>
    <property type="molecule type" value="Genomic_DNA"/>
</dbReference>
<reference evidence="8 9" key="1">
    <citation type="submission" date="2013-11" db="EMBL/GenBank/DDBJ databases">
        <title>Draft genome of the bovine lungworm Dictyocaulus viviparus.</title>
        <authorList>
            <person name="Mitreva M."/>
        </authorList>
    </citation>
    <scope>NUCLEOTIDE SEQUENCE [LARGE SCALE GENOMIC DNA]</scope>
    <source>
        <strain evidence="8 9">HannoverDv2000</strain>
    </source>
</reference>
<evidence type="ECO:0000313" key="9">
    <source>
        <dbReference type="Proteomes" id="UP000053766"/>
    </source>
</evidence>
<dbReference type="Proteomes" id="UP000053766">
    <property type="component" value="Unassembled WGS sequence"/>
</dbReference>
<dbReference type="GO" id="GO:0032511">
    <property type="term" value="P:late endosome to vacuole transport via multivesicular body sorting pathway"/>
    <property type="evidence" value="ECO:0007669"/>
    <property type="project" value="TreeGrafter"/>
</dbReference>
<keyword evidence="9" id="KW-1185">Reference proteome</keyword>
<proteinExistence type="inferred from homology"/>
<dbReference type="AlphaFoldDB" id="A0A0D8XS37"/>
<evidence type="ECO:0000256" key="1">
    <source>
        <dbReference type="ARBA" id="ARBA00004608"/>
    </source>
</evidence>
<reference evidence="9" key="2">
    <citation type="journal article" date="2016" name="Sci. Rep.">
        <title>Dictyocaulus viviparus genome, variome and transcriptome elucidate lungworm biology and support future intervention.</title>
        <authorList>
            <person name="McNulty S.N."/>
            <person name="Strube C."/>
            <person name="Rosa B.A."/>
            <person name="Martin J.C."/>
            <person name="Tyagi R."/>
            <person name="Choi Y.J."/>
            <person name="Wang Q."/>
            <person name="Hallsworth Pepin K."/>
            <person name="Zhang X."/>
            <person name="Ozersky P."/>
            <person name="Wilson R.K."/>
            <person name="Sternberg P.W."/>
            <person name="Gasser R.B."/>
            <person name="Mitreva M."/>
        </authorList>
    </citation>
    <scope>NUCLEOTIDE SEQUENCE [LARGE SCALE GENOMIC DNA]</scope>
    <source>
        <strain evidence="9">HannoverDv2000</strain>
    </source>
</reference>
<feature type="region of interest" description="Disordered" evidence="7">
    <location>
        <begin position="154"/>
        <end position="183"/>
    </location>
</feature>
<comment type="similarity">
    <text evidence="2">Belongs to the SNF7 family.</text>
</comment>
<keyword evidence="6" id="KW-0472">Membrane</keyword>
<keyword evidence="5" id="KW-0653">Protein transport</keyword>
<evidence type="ECO:0000256" key="6">
    <source>
        <dbReference type="ARBA" id="ARBA00023136"/>
    </source>
</evidence>
<sequence>MGNLFGKKSILPPKNCEITEQDQAILRFVQQLKLQRDKIKQFIRRKEKCIETENDMARRLIKEGRKEGVHDLEFADIQQRVIEGLREGNDALKKMNAIFDIGEIEKLMEETKEAADYQEEISALLSNHLSTTDVHEAEQELEQLLFSQQSDITLPDVPQQELPQKDIDKPTKSRKRDAVAMEA</sequence>
<evidence type="ECO:0000313" key="8">
    <source>
        <dbReference type="EMBL" id="KJH46617.1"/>
    </source>
</evidence>
<feature type="compositionally biased region" description="Basic and acidic residues" evidence="7">
    <location>
        <begin position="163"/>
        <end position="183"/>
    </location>
</feature>
<organism evidence="8 9">
    <name type="scientific">Dictyocaulus viviparus</name>
    <name type="common">Bovine lungworm</name>
    <dbReference type="NCBI Taxonomy" id="29172"/>
    <lineage>
        <taxon>Eukaryota</taxon>
        <taxon>Metazoa</taxon>
        <taxon>Ecdysozoa</taxon>
        <taxon>Nematoda</taxon>
        <taxon>Chromadorea</taxon>
        <taxon>Rhabditida</taxon>
        <taxon>Rhabditina</taxon>
        <taxon>Rhabditomorpha</taxon>
        <taxon>Strongyloidea</taxon>
        <taxon>Metastrongylidae</taxon>
        <taxon>Dictyocaulus</taxon>
    </lineage>
</organism>
<dbReference type="GO" id="GO:0006900">
    <property type="term" value="P:vesicle budding from membrane"/>
    <property type="evidence" value="ECO:0007669"/>
    <property type="project" value="TreeGrafter"/>
</dbReference>
<dbReference type="GO" id="GO:0005771">
    <property type="term" value="C:multivesicular body"/>
    <property type="evidence" value="ECO:0007669"/>
    <property type="project" value="TreeGrafter"/>
</dbReference>
<dbReference type="PANTHER" id="PTHR22761">
    <property type="entry name" value="CHARGED MULTIVESICULAR BODY PROTEIN"/>
    <property type="match status" value="1"/>
</dbReference>
<gene>
    <name evidence="8" type="ORF">DICVIV_07320</name>
</gene>
<dbReference type="GO" id="GO:0000815">
    <property type="term" value="C:ESCRT III complex"/>
    <property type="evidence" value="ECO:0007669"/>
    <property type="project" value="TreeGrafter"/>
</dbReference>
<evidence type="ECO:0000256" key="7">
    <source>
        <dbReference type="SAM" id="MobiDB-lite"/>
    </source>
</evidence>
<dbReference type="InterPro" id="IPR005024">
    <property type="entry name" value="Snf7_fam"/>
</dbReference>
<evidence type="ECO:0000256" key="3">
    <source>
        <dbReference type="ARBA" id="ARBA00022448"/>
    </source>
</evidence>
<evidence type="ECO:0000256" key="2">
    <source>
        <dbReference type="ARBA" id="ARBA00006190"/>
    </source>
</evidence>
<accession>A0A0D8XS37</accession>
<protein>
    <submittedName>
        <fullName evidence="8">SNF7 family protein</fullName>
    </submittedName>
</protein>
<dbReference type="STRING" id="29172.A0A0D8XS37"/>
<keyword evidence="3" id="KW-0813">Transport</keyword>